<dbReference type="NCBIfam" id="NF002571">
    <property type="entry name" value="PRK02220.1"/>
    <property type="match status" value="1"/>
</dbReference>
<dbReference type="SUPFAM" id="SSF55331">
    <property type="entry name" value="Tautomerase/MIF"/>
    <property type="match status" value="1"/>
</dbReference>
<dbReference type="InterPro" id="IPR004370">
    <property type="entry name" value="4-OT-like_dom"/>
</dbReference>
<keyword evidence="5" id="KW-1185">Reference proteome</keyword>
<dbReference type="KEGG" id="gfu:KM031_06920"/>
<accession>A0A975P9P4</accession>
<dbReference type="PANTHER" id="PTHR35530">
    <property type="entry name" value="TAUTOMERASE-RELATED"/>
    <property type="match status" value="1"/>
</dbReference>
<dbReference type="Proteomes" id="UP000679352">
    <property type="component" value="Chromosome"/>
</dbReference>
<evidence type="ECO:0000256" key="2">
    <source>
        <dbReference type="ARBA" id="ARBA00023235"/>
    </source>
</evidence>
<evidence type="ECO:0000313" key="5">
    <source>
        <dbReference type="Proteomes" id="UP000679352"/>
    </source>
</evidence>
<dbReference type="InterPro" id="IPR014347">
    <property type="entry name" value="Tautomerase/MIF_sf"/>
</dbReference>
<dbReference type="PANTHER" id="PTHR35530:SF1">
    <property type="entry name" value="2-HYDROXYMUCONATE TAUTOMERASE"/>
    <property type="match status" value="1"/>
</dbReference>
<evidence type="ECO:0000259" key="3">
    <source>
        <dbReference type="Pfam" id="PF01361"/>
    </source>
</evidence>
<gene>
    <name evidence="4" type="ORF">KM031_06920</name>
</gene>
<proteinExistence type="inferred from homology"/>
<keyword evidence="2" id="KW-0413">Isomerase</keyword>
<name>A0A975P9P4_9RHOB</name>
<comment type="similarity">
    <text evidence="1">Belongs to the 4-oxalocrotonate tautomerase family.</text>
</comment>
<dbReference type="RefSeq" id="WP_215503793.1">
    <property type="nucleotide sequence ID" value="NZ_CP076361.1"/>
</dbReference>
<protein>
    <submittedName>
        <fullName evidence="4">Tautomerase family protein</fullName>
    </submittedName>
</protein>
<reference evidence="4" key="1">
    <citation type="submission" date="2021-06" db="EMBL/GenBank/DDBJ databases">
        <title>Direct submission.</title>
        <authorList>
            <person name="Lee C.-S."/>
            <person name="Jin L."/>
        </authorList>
    </citation>
    <scope>NUCLEOTIDE SEQUENCE</scope>
    <source>
        <strain evidence="4">Con5</strain>
    </source>
</reference>
<feature type="domain" description="4-oxalocrotonate tautomerase-like" evidence="3">
    <location>
        <begin position="2"/>
        <end position="57"/>
    </location>
</feature>
<evidence type="ECO:0000313" key="4">
    <source>
        <dbReference type="EMBL" id="QWK91603.1"/>
    </source>
</evidence>
<evidence type="ECO:0000256" key="1">
    <source>
        <dbReference type="ARBA" id="ARBA00006723"/>
    </source>
</evidence>
<dbReference type="AlphaFoldDB" id="A0A975P9P4"/>
<organism evidence="4 5">
    <name type="scientific">Gemmobacter fulvus</name>
    <dbReference type="NCBI Taxonomy" id="2840474"/>
    <lineage>
        <taxon>Bacteria</taxon>
        <taxon>Pseudomonadati</taxon>
        <taxon>Pseudomonadota</taxon>
        <taxon>Alphaproteobacteria</taxon>
        <taxon>Rhodobacterales</taxon>
        <taxon>Paracoccaceae</taxon>
        <taxon>Gemmobacter</taxon>
    </lineage>
</organism>
<sequence length="65" mass="6977">MPMIRVEMFEGRTPEQKSAFARAMTEAFVTTCGGTAQSVHVVFADVAKGDWAVAGRLCSEPAEAK</sequence>
<dbReference type="EMBL" id="CP076361">
    <property type="protein sequence ID" value="QWK91603.1"/>
    <property type="molecule type" value="Genomic_DNA"/>
</dbReference>
<dbReference type="Gene3D" id="3.30.429.10">
    <property type="entry name" value="Macrophage Migration Inhibitory Factor"/>
    <property type="match status" value="1"/>
</dbReference>
<dbReference type="Pfam" id="PF01361">
    <property type="entry name" value="Tautomerase"/>
    <property type="match status" value="1"/>
</dbReference>
<dbReference type="GO" id="GO:0016853">
    <property type="term" value="F:isomerase activity"/>
    <property type="evidence" value="ECO:0007669"/>
    <property type="project" value="UniProtKB-KW"/>
</dbReference>